<evidence type="ECO:0000313" key="4">
    <source>
        <dbReference type="Proteomes" id="UP001151699"/>
    </source>
</evidence>
<feature type="region of interest" description="Disordered" evidence="1">
    <location>
        <begin position="258"/>
        <end position="280"/>
    </location>
</feature>
<feature type="compositionally biased region" description="Polar residues" evidence="1">
    <location>
        <begin position="170"/>
        <end position="195"/>
    </location>
</feature>
<dbReference type="OrthoDB" id="7787316at2759"/>
<evidence type="ECO:0000313" key="3">
    <source>
        <dbReference type="EMBL" id="KAJ6639042.1"/>
    </source>
</evidence>
<gene>
    <name evidence="3" type="ORF">Bhyg_11781</name>
</gene>
<feature type="signal peptide" evidence="2">
    <location>
        <begin position="1"/>
        <end position="22"/>
    </location>
</feature>
<reference evidence="3" key="1">
    <citation type="submission" date="2022-07" db="EMBL/GenBank/DDBJ databases">
        <authorList>
            <person name="Trinca V."/>
            <person name="Uliana J.V.C."/>
            <person name="Torres T.T."/>
            <person name="Ward R.J."/>
            <person name="Monesi N."/>
        </authorList>
    </citation>
    <scope>NUCLEOTIDE SEQUENCE</scope>
    <source>
        <strain evidence="3">HSMRA1968</strain>
        <tissue evidence="3">Whole embryos</tissue>
    </source>
</reference>
<comment type="caution">
    <text evidence="3">The sequence shown here is derived from an EMBL/GenBank/DDBJ whole genome shotgun (WGS) entry which is preliminary data.</text>
</comment>
<evidence type="ECO:0000256" key="2">
    <source>
        <dbReference type="SAM" id="SignalP"/>
    </source>
</evidence>
<feature type="region of interest" description="Disordered" evidence="1">
    <location>
        <begin position="150"/>
        <end position="213"/>
    </location>
</feature>
<proteinExistence type="predicted"/>
<evidence type="ECO:0000256" key="1">
    <source>
        <dbReference type="SAM" id="MobiDB-lite"/>
    </source>
</evidence>
<keyword evidence="2" id="KW-0732">Signal</keyword>
<dbReference type="Proteomes" id="UP001151699">
    <property type="component" value="Chromosome X"/>
</dbReference>
<feature type="compositionally biased region" description="Polar residues" evidence="1">
    <location>
        <begin position="261"/>
        <end position="280"/>
    </location>
</feature>
<accession>A0A9Q0MYJ2</accession>
<dbReference type="AlphaFoldDB" id="A0A9Q0MYJ2"/>
<feature type="compositionally biased region" description="Low complexity" evidence="1">
    <location>
        <begin position="150"/>
        <end position="161"/>
    </location>
</feature>
<protein>
    <submittedName>
        <fullName evidence="3">Uncharacterized protein</fullName>
    </submittedName>
</protein>
<keyword evidence="4" id="KW-1185">Reference proteome</keyword>
<feature type="compositionally biased region" description="Low complexity" evidence="1">
    <location>
        <begin position="196"/>
        <end position="208"/>
    </location>
</feature>
<name>A0A9Q0MYJ2_9DIPT</name>
<feature type="chain" id="PRO_5040193591" evidence="2">
    <location>
        <begin position="23"/>
        <end position="293"/>
    </location>
</feature>
<dbReference type="EMBL" id="WJQU01000003">
    <property type="protein sequence ID" value="KAJ6639042.1"/>
    <property type="molecule type" value="Genomic_DNA"/>
</dbReference>
<organism evidence="3 4">
    <name type="scientific">Pseudolycoriella hygida</name>
    <dbReference type="NCBI Taxonomy" id="35572"/>
    <lineage>
        <taxon>Eukaryota</taxon>
        <taxon>Metazoa</taxon>
        <taxon>Ecdysozoa</taxon>
        <taxon>Arthropoda</taxon>
        <taxon>Hexapoda</taxon>
        <taxon>Insecta</taxon>
        <taxon>Pterygota</taxon>
        <taxon>Neoptera</taxon>
        <taxon>Endopterygota</taxon>
        <taxon>Diptera</taxon>
        <taxon>Nematocera</taxon>
        <taxon>Sciaroidea</taxon>
        <taxon>Sciaridae</taxon>
        <taxon>Pseudolycoriella</taxon>
    </lineage>
</organism>
<sequence>MVFIRKVFLLFCSLIFLTIVTSINCNKFNSKIDQIKRFPRQVNANNDQQIHANNSRWNEKEDLETSILHSDFDAHQGVKNVMHDKSSDRVISRRNSERRNRQLNIYSPGLQESNTYNYQEYMSQPWYLANKDYYDNYYANYYRSYYQTTTPQPTHHQYQQSNPNPVADTPLSQQQQRYPSQLTRTQSNQQSSPERLSTGLTASSALTSNDADGGGRIYIDENGLFQISKTGPSVPSSISSVIDDDAIVFQSDESQYDAGSYLSNDNTGKPSQSQNYVDSQSKPITFNGLPVFL</sequence>